<dbReference type="RefSeq" id="XP_067491665.1">
    <property type="nucleotide sequence ID" value="XM_067633504.1"/>
</dbReference>
<protein>
    <submittedName>
        <fullName evidence="1">Uncharacterized protein</fullName>
    </submittedName>
</protein>
<dbReference type="GeneID" id="93586724"/>
<accession>A0A437A4K9</accession>
<evidence type="ECO:0000313" key="1">
    <source>
        <dbReference type="EMBL" id="RVD86121.1"/>
    </source>
</evidence>
<dbReference type="EMBL" id="SAEB01000006">
    <property type="protein sequence ID" value="RVD86121.1"/>
    <property type="molecule type" value="Genomic_DNA"/>
</dbReference>
<proteinExistence type="predicted"/>
<sequence>MMTLQVWGHTAASSYSDTAGNYFLIAKLERSLIIIVSEQVPRQLDSIHVSLTALLADFVLTKAILIDGSSGMPSEYETRDTYYYNETTARHLLEISSVSKSWLLTFYLPINIRYPRLGWHRTLD</sequence>
<keyword evidence="2" id="KW-1185">Reference proteome</keyword>
<organism evidence="1 2">
    <name type="scientific">Arthrobotrys flagrans</name>
    <name type="common">Nematode-trapping fungus</name>
    <name type="synonym">Trichothecium flagrans</name>
    <dbReference type="NCBI Taxonomy" id="97331"/>
    <lineage>
        <taxon>Eukaryota</taxon>
        <taxon>Fungi</taxon>
        <taxon>Dikarya</taxon>
        <taxon>Ascomycota</taxon>
        <taxon>Pezizomycotina</taxon>
        <taxon>Orbiliomycetes</taxon>
        <taxon>Orbiliales</taxon>
        <taxon>Orbiliaceae</taxon>
        <taxon>Arthrobotrys</taxon>
    </lineage>
</organism>
<reference evidence="1 2" key="1">
    <citation type="submission" date="2019-01" db="EMBL/GenBank/DDBJ databases">
        <title>Intercellular communication is required for trap formation in the nematode-trapping fungus Duddingtonia flagrans.</title>
        <authorList>
            <person name="Youssar L."/>
            <person name="Wernet V."/>
            <person name="Hensel N."/>
            <person name="Hildebrandt H.-G."/>
            <person name="Fischer R."/>
        </authorList>
    </citation>
    <scope>NUCLEOTIDE SEQUENCE [LARGE SCALE GENOMIC DNA]</scope>
    <source>
        <strain evidence="1 2">CBS H-5679</strain>
    </source>
</reference>
<dbReference type="VEuPathDB" id="FungiDB:DFL_004413"/>
<evidence type="ECO:0000313" key="2">
    <source>
        <dbReference type="Proteomes" id="UP000283090"/>
    </source>
</evidence>
<comment type="caution">
    <text evidence="1">The sequence shown here is derived from an EMBL/GenBank/DDBJ whole genome shotgun (WGS) entry which is preliminary data.</text>
</comment>
<dbReference type="AlphaFoldDB" id="A0A437A4K9"/>
<gene>
    <name evidence="1" type="ORF">DFL_004413</name>
</gene>
<name>A0A437A4K9_ARTFL</name>
<dbReference type="Proteomes" id="UP000283090">
    <property type="component" value="Unassembled WGS sequence"/>
</dbReference>